<dbReference type="PROSITE" id="PS51388">
    <property type="entry name" value="GED"/>
    <property type="match status" value="1"/>
</dbReference>
<evidence type="ECO:0000256" key="22">
    <source>
        <dbReference type="ARBA" id="ARBA00023136"/>
    </source>
</evidence>
<dbReference type="GeneTree" id="ENSGT00940000158056"/>
<evidence type="ECO:0000256" key="18">
    <source>
        <dbReference type="ARBA" id="ARBA00022949"/>
    </source>
</evidence>
<evidence type="ECO:0000313" key="40">
    <source>
        <dbReference type="Proteomes" id="UP000694387"/>
    </source>
</evidence>
<dbReference type="Ensembl" id="ENSEAST00005029180.2">
    <property type="protein sequence ID" value="ENSEASP00005026876.2"/>
    <property type="gene ID" value="ENSEASG00005017627.2"/>
</dbReference>
<evidence type="ECO:0000256" key="12">
    <source>
        <dbReference type="ARBA" id="ARBA00022599"/>
    </source>
</evidence>
<dbReference type="PROSITE" id="PS50003">
    <property type="entry name" value="PH_DOMAIN"/>
    <property type="match status" value="1"/>
</dbReference>
<dbReference type="GO" id="GO:0016185">
    <property type="term" value="P:synaptic vesicle budding from presynaptic endocytic zone membrane"/>
    <property type="evidence" value="ECO:0007669"/>
    <property type="project" value="TreeGrafter"/>
</dbReference>
<feature type="compositionally biased region" description="Pro residues" evidence="35">
    <location>
        <begin position="787"/>
        <end position="805"/>
    </location>
</feature>
<dbReference type="Pfam" id="PF00350">
    <property type="entry name" value="Dynamin_N"/>
    <property type="match status" value="1"/>
</dbReference>
<dbReference type="SMART" id="SM00302">
    <property type="entry name" value="GED"/>
    <property type="match status" value="1"/>
</dbReference>
<dbReference type="SMART" id="SM00053">
    <property type="entry name" value="DYNc"/>
    <property type="match status" value="1"/>
</dbReference>
<dbReference type="Pfam" id="PF01031">
    <property type="entry name" value="Dynamin_M"/>
    <property type="match status" value="1"/>
</dbReference>
<dbReference type="GO" id="GO:0005525">
    <property type="term" value="F:GTP binding"/>
    <property type="evidence" value="ECO:0007669"/>
    <property type="project" value="UniProtKB-KW"/>
</dbReference>
<dbReference type="AlphaFoldDB" id="A0A8C4PS81"/>
<dbReference type="GO" id="GO:0008017">
    <property type="term" value="F:microtubule binding"/>
    <property type="evidence" value="ECO:0007669"/>
    <property type="project" value="TreeGrafter"/>
</dbReference>
<dbReference type="GO" id="GO:0005874">
    <property type="term" value="C:microtubule"/>
    <property type="evidence" value="ECO:0007669"/>
    <property type="project" value="UniProtKB-KW"/>
</dbReference>
<keyword evidence="17" id="KW-0581">Phagocytosis</keyword>
<dbReference type="InterPro" id="IPR001849">
    <property type="entry name" value="PH_domain"/>
</dbReference>
<dbReference type="PROSITE" id="PS00410">
    <property type="entry name" value="G_DYNAMIN_1"/>
    <property type="match status" value="1"/>
</dbReference>
<dbReference type="SUPFAM" id="SSF52540">
    <property type="entry name" value="P-loop containing nucleoside triphosphate hydrolases"/>
    <property type="match status" value="1"/>
</dbReference>
<keyword evidence="24" id="KW-0168">Coated pit</keyword>
<evidence type="ECO:0000256" key="8">
    <source>
        <dbReference type="ARBA" id="ARBA00011980"/>
    </source>
</evidence>
<evidence type="ECO:0000256" key="13">
    <source>
        <dbReference type="ARBA" id="ARBA00022701"/>
    </source>
</evidence>
<dbReference type="GO" id="GO:0003924">
    <property type="term" value="F:GTPase activity"/>
    <property type="evidence" value="ECO:0007669"/>
    <property type="project" value="InterPro"/>
</dbReference>
<evidence type="ECO:0000259" key="38">
    <source>
        <dbReference type="PROSITE" id="PS51718"/>
    </source>
</evidence>
<evidence type="ECO:0000313" key="39">
    <source>
        <dbReference type="Ensembl" id="ENSEASP00005026876.2"/>
    </source>
</evidence>
<dbReference type="InterPro" id="IPR020850">
    <property type="entry name" value="GED_dom"/>
</dbReference>
<evidence type="ECO:0000256" key="6">
    <source>
        <dbReference type="ARBA" id="ARBA00004231"/>
    </source>
</evidence>
<keyword evidence="23" id="KW-0505">Motor protein</keyword>
<dbReference type="GO" id="GO:0014069">
    <property type="term" value="C:postsynaptic density"/>
    <property type="evidence" value="ECO:0007669"/>
    <property type="project" value="UniProtKB-SubCell"/>
</dbReference>
<evidence type="ECO:0000256" key="30">
    <source>
        <dbReference type="ARBA" id="ARBA00046301"/>
    </source>
</evidence>
<reference evidence="39 40" key="1">
    <citation type="journal article" date="2020" name="Nat. Commun.">
        <title>Donkey genomes provide new insights into domestication and selection for coat color.</title>
        <authorList>
            <person name="Wang"/>
            <person name="C."/>
            <person name="Li"/>
            <person name="H."/>
            <person name="Guo"/>
            <person name="Y."/>
            <person name="Huang"/>
            <person name="J."/>
            <person name="Sun"/>
            <person name="Y."/>
            <person name="Min"/>
            <person name="J."/>
            <person name="Wang"/>
            <person name="J."/>
            <person name="Fang"/>
            <person name="X."/>
            <person name="Zhao"/>
            <person name="Z."/>
            <person name="Wang"/>
            <person name="S."/>
            <person name="Zhang"/>
            <person name="Y."/>
            <person name="Liu"/>
            <person name="Q."/>
            <person name="Jiang"/>
            <person name="Q."/>
            <person name="Wang"/>
            <person name="X."/>
            <person name="Guo"/>
            <person name="Y."/>
            <person name="Yang"/>
            <person name="C."/>
            <person name="Wang"/>
            <person name="Y."/>
            <person name="Tian"/>
            <person name="F."/>
            <person name="Zhuang"/>
            <person name="G."/>
            <person name="Fan"/>
            <person name="Y."/>
            <person name="Gao"/>
            <person name="Q."/>
            <person name="Li"/>
            <person name="Y."/>
            <person name="Ju"/>
            <person name="Z."/>
            <person name="Li"/>
            <person name="J."/>
            <person name="Li"/>
            <person name="R."/>
            <person name="Hou"/>
            <person name="M."/>
            <person name="Yang"/>
            <person name="G."/>
            <person name="Liu"/>
            <person name="G."/>
            <person name="Liu"/>
            <person name="W."/>
            <person name="Guo"/>
            <person name="J."/>
            <person name="Pan"/>
            <person name="S."/>
            <person name="Fan"/>
            <person name="G."/>
            <person name="Zhang"/>
            <person name="W."/>
            <person name="Zhang"/>
            <person name="R."/>
            <person name="Yu"/>
            <person name="J."/>
            <person name="Zhang"/>
            <person name="X."/>
            <person name="Yin"/>
            <person name="Q."/>
            <person name="Ji"/>
            <person name="C."/>
            <person name="Jin"/>
            <person name="Y."/>
            <person name="Yue"/>
            <person name="G."/>
            <person name="Liu"/>
            <person name="M."/>
            <person name="Xu"/>
            <person name="J."/>
            <person name="Liu"/>
            <person name="S."/>
            <person name="Jordana"/>
            <person name="J."/>
            <person name="Noce"/>
            <person name="A."/>
            <person name="Amills"/>
            <person name="M."/>
            <person name="Wu"/>
            <person name="D.D."/>
            <person name="Li"/>
            <person name="S."/>
            <person name="Zhou"/>
            <person name="X. and Zhong"/>
            <person name="J."/>
        </authorList>
    </citation>
    <scope>NUCLEOTIDE SEQUENCE [LARGE SCALE GENOMIC DNA]</scope>
</reference>
<evidence type="ECO:0000256" key="19">
    <source>
        <dbReference type="ARBA" id="ARBA00022990"/>
    </source>
</evidence>
<evidence type="ECO:0000256" key="9">
    <source>
        <dbReference type="ARBA" id="ARBA00022490"/>
    </source>
</evidence>
<protein>
    <recommendedName>
        <fullName evidence="33">Dynamin-2</fullName>
        <ecNumber evidence="8">3.6.5.5</ecNumber>
    </recommendedName>
</protein>
<dbReference type="PANTHER" id="PTHR11566">
    <property type="entry name" value="DYNAMIN"/>
    <property type="match status" value="1"/>
</dbReference>
<dbReference type="GO" id="GO:0002102">
    <property type="term" value="C:podosome"/>
    <property type="evidence" value="ECO:0007669"/>
    <property type="project" value="UniProtKB-SubCell"/>
</dbReference>
<dbReference type="GO" id="GO:0005905">
    <property type="term" value="C:clathrin-coated pit"/>
    <property type="evidence" value="ECO:0007669"/>
    <property type="project" value="UniProtKB-SubCell"/>
</dbReference>
<evidence type="ECO:0000256" key="20">
    <source>
        <dbReference type="ARBA" id="ARBA00023018"/>
    </source>
</evidence>
<keyword evidence="18" id="KW-0965">Cell junction</keyword>
<keyword evidence="19" id="KW-0007">Acetylation</keyword>
<dbReference type="GO" id="GO:0043005">
    <property type="term" value="C:neuron projection"/>
    <property type="evidence" value="ECO:0007669"/>
    <property type="project" value="UniProtKB-KW"/>
</dbReference>
<dbReference type="InterPro" id="IPR019762">
    <property type="entry name" value="Dynamin_GTPase_CS"/>
</dbReference>
<keyword evidence="26" id="KW-0966">Cell projection</keyword>
<dbReference type="Pfam" id="PF00169">
    <property type="entry name" value="PH"/>
    <property type="match status" value="1"/>
</dbReference>
<evidence type="ECO:0000256" key="24">
    <source>
        <dbReference type="ARBA" id="ARBA00023176"/>
    </source>
</evidence>
<feature type="region of interest" description="Disordered" evidence="35">
    <location>
        <begin position="741"/>
        <end position="843"/>
    </location>
</feature>
<evidence type="ECO:0000256" key="14">
    <source>
        <dbReference type="ARBA" id="ARBA00022741"/>
    </source>
</evidence>
<keyword evidence="20" id="KW-0770">Synapse</keyword>
<evidence type="ECO:0000256" key="3">
    <source>
        <dbReference type="ARBA" id="ARBA00004172"/>
    </source>
</evidence>
<dbReference type="SUPFAM" id="SSF50729">
    <property type="entry name" value="PH domain-like"/>
    <property type="match status" value="1"/>
</dbReference>
<dbReference type="FunFam" id="3.40.50.300:FF:000045">
    <property type="entry name" value="dynamin-1 isoform X2"/>
    <property type="match status" value="1"/>
</dbReference>
<keyword evidence="11" id="KW-0254">Endocytosis</keyword>
<name>A0A8C4PS81_EQUAS</name>
<evidence type="ECO:0000256" key="26">
    <source>
        <dbReference type="ARBA" id="ARBA00023273"/>
    </source>
</evidence>
<dbReference type="CDD" id="cd01256">
    <property type="entry name" value="PH_dynamin"/>
    <property type="match status" value="1"/>
</dbReference>
<dbReference type="InterPro" id="IPR003130">
    <property type="entry name" value="GED"/>
</dbReference>
<dbReference type="Gene3D" id="3.40.50.300">
    <property type="entry name" value="P-loop containing nucleotide triphosphate hydrolases"/>
    <property type="match status" value="1"/>
</dbReference>
<keyword evidence="27" id="KW-0968">Cytoplasmic vesicle</keyword>
<dbReference type="GO" id="GO:0030670">
    <property type="term" value="C:phagocytic vesicle membrane"/>
    <property type="evidence" value="ECO:0007669"/>
    <property type="project" value="UniProtKB-SubCell"/>
</dbReference>
<reference evidence="39" key="2">
    <citation type="submission" date="2025-08" db="UniProtKB">
        <authorList>
            <consortium name="Ensembl"/>
        </authorList>
    </citation>
    <scope>IDENTIFICATION</scope>
</reference>
<dbReference type="Gene3D" id="1.20.120.1240">
    <property type="entry name" value="Dynamin, middle domain"/>
    <property type="match status" value="1"/>
</dbReference>
<evidence type="ECO:0000256" key="32">
    <source>
        <dbReference type="ARBA" id="ARBA00060447"/>
    </source>
</evidence>
<dbReference type="GO" id="GO:0055037">
    <property type="term" value="C:recycling endosome"/>
    <property type="evidence" value="ECO:0007669"/>
    <property type="project" value="UniProtKB-SubCell"/>
</dbReference>
<evidence type="ECO:0000256" key="10">
    <source>
        <dbReference type="ARBA" id="ARBA00022553"/>
    </source>
</evidence>
<keyword evidence="12" id="KW-0771">Synaptosome</keyword>
<keyword evidence="14 34" id="KW-0547">Nucleotide-binding</keyword>
<evidence type="ECO:0000256" key="7">
    <source>
        <dbReference type="ARBA" id="ARBA00004600"/>
    </source>
</evidence>
<evidence type="ECO:0000256" key="1">
    <source>
        <dbReference type="ARBA" id="ARBA00004114"/>
    </source>
</evidence>
<evidence type="ECO:0000256" key="35">
    <source>
        <dbReference type="SAM" id="MobiDB-lite"/>
    </source>
</evidence>
<dbReference type="FunFam" id="2.30.29.30:FF:000010">
    <property type="entry name" value="dynamin-1 isoform X2"/>
    <property type="match status" value="1"/>
</dbReference>
<comment type="similarity">
    <text evidence="34">Belongs to the TRAFAC class dynamin-like GTPase superfamily. Dynamin/Fzo/YdjA family.</text>
</comment>
<dbReference type="InterPro" id="IPR030381">
    <property type="entry name" value="G_DYNAMIN_dom"/>
</dbReference>
<keyword evidence="9" id="KW-0963">Cytoplasm</keyword>
<evidence type="ECO:0000256" key="17">
    <source>
        <dbReference type="ARBA" id="ARBA00022907"/>
    </source>
</evidence>
<dbReference type="InterPro" id="IPR045063">
    <property type="entry name" value="Dynamin_N"/>
</dbReference>
<dbReference type="GO" id="GO:0005814">
    <property type="term" value="C:centriole"/>
    <property type="evidence" value="ECO:0007669"/>
    <property type="project" value="UniProtKB-SubCell"/>
</dbReference>
<dbReference type="GO" id="GO:0031623">
    <property type="term" value="P:receptor internalization"/>
    <property type="evidence" value="ECO:0007669"/>
    <property type="project" value="TreeGrafter"/>
</dbReference>
<evidence type="ECO:0000256" key="25">
    <source>
        <dbReference type="ARBA" id="ARBA00023212"/>
    </source>
</evidence>
<dbReference type="FunFam" id="1.20.120.1240:FF:000019">
    <property type="entry name" value="Dynamin 2"/>
    <property type="match status" value="1"/>
</dbReference>
<keyword evidence="22" id="KW-0472">Membrane</keyword>
<dbReference type="EC" id="3.6.5.5" evidence="8"/>
<comment type="catalytic activity">
    <reaction evidence="31">
        <text>GTP + H2O = GDP + phosphate + H(+)</text>
        <dbReference type="Rhea" id="RHEA:19669"/>
        <dbReference type="ChEBI" id="CHEBI:15377"/>
        <dbReference type="ChEBI" id="CHEBI:15378"/>
        <dbReference type="ChEBI" id="CHEBI:37565"/>
        <dbReference type="ChEBI" id="CHEBI:43474"/>
        <dbReference type="ChEBI" id="CHEBI:58189"/>
        <dbReference type="EC" id="3.6.5.5"/>
    </reaction>
    <physiologicalReaction direction="left-to-right" evidence="31">
        <dbReference type="Rhea" id="RHEA:19670"/>
    </physiologicalReaction>
</comment>
<evidence type="ECO:0000259" key="36">
    <source>
        <dbReference type="PROSITE" id="PS50003"/>
    </source>
</evidence>
<evidence type="ECO:0000256" key="16">
    <source>
        <dbReference type="ARBA" id="ARBA00022801"/>
    </source>
</evidence>
<dbReference type="GO" id="GO:0001931">
    <property type="term" value="C:uropod"/>
    <property type="evidence" value="ECO:0007669"/>
    <property type="project" value="UniProtKB-SubCell"/>
</dbReference>
<evidence type="ECO:0000259" key="37">
    <source>
        <dbReference type="PROSITE" id="PS51388"/>
    </source>
</evidence>
<evidence type="ECO:0000256" key="11">
    <source>
        <dbReference type="ARBA" id="ARBA00022583"/>
    </source>
</evidence>
<sequence length="843" mass="95138">MGNREMEELIPLVNRLQDAFSALGQSCLLELPQIAVVGGQSAGKSSVLENFVGRDFLPRGSGIVTRRPLVLQLVTSKAEYAEFLHCKGKKFTDFDEVRHEIEAETDRVTGMNKGISSIPINLRVYSPHVLNLTLIDLPGITKVPVGDQPPDIEYQIREMIMQFITRENCLILAVTPANTDLANSDALKLAKEVDPQGLRTIGVITKLDLMDEGTDARDVLENKLLPLRRGYVGVVNRSQKDIDGKKDIKAAMLAERKFFLSHPAYRHIADRMGTPHLQKVLNQQLTNHIRDTLPNFRNKLQGQLLSIEHEVEAYKNFKPEDPTRKTKALLQMVQQFAVDFEKRIEGSGDQVDTLELSGGAKINRIFHERFPFEIVKMEFNEKELRREISYAIKNIHGIRTGLFTPDMAFEAIVKKQIVKLKGPSLKSVDLVIQELINTVKKCTKKLANFPRLCEETERIVANHIREREGKTKDQVLLLIDIQVSYINTNHEDFIGFANAQQRSSQVHKKNTIGNQVIRKGWLTISNIGIMKGGSKGYWFVLTAESLSWYKDDEEKEKKYMLPLDNLKVRDVEKSFMSSKHIFALFNTEQRNVYKDYRFLELACDSQEDVDSWKASLLRAGVYPDKSLTESDENGQAENFSMDPQLERQVETIRNLVDSYMSIINKCIRDLIPKTIMHLMINNVKDFINSELLAQLYSSEDQNTLMEESAEQAQRRDEMLRMYQALKEALVIIGDINTATTFTPAPPPVDDSWIQHSRRSPPPSPTTQRRPTLSAPLVRPTAGRGPAPAIPSPGPHSGAPPGPLPARPVASFPQRQRRARSAAAGPVPAHAGPAQRPQVWCHEG</sequence>
<dbReference type="GO" id="GO:0030496">
    <property type="term" value="C:midbody"/>
    <property type="evidence" value="ECO:0007669"/>
    <property type="project" value="UniProtKB-SubCell"/>
</dbReference>
<dbReference type="GO" id="GO:0001891">
    <property type="term" value="C:phagocytic cup"/>
    <property type="evidence" value="ECO:0007669"/>
    <property type="project" value="UniProtKB-SubCell"/>
</dbReference>
<keyword evidence="25" id="KW-0206">Cytoskeleton</keyword>
<dbReference type="SMART" id="SM00233">
    <property type="entry name" value="PH"/>
    <property type="match status" value="1"/>
</dbReference>
<evidence type="ECO:0000256" key="29">
    <source>
        <dbReference type="ARBA" id="ARBA00034105"/>
    </source>
</evidence>
<accession>A0A8C4PS81</accession>
<comment type="subcellular location">
    <subcellularLocation>
        <location evidence="6">Cell projection</location>
        <location evidence="6">Phagocytic cup</location>
    </subcellularLocation>
    <subcellularLocation>
        <location evidence="4">Cell projection</location>
        <location evidence="4">Podosome</location>
    </subcellularLocation>
    <subcellularLocation>
        <location evidence="32">Cell projection</location>
        <location evidence="32">Uropodium</location>
    </subcellularLocation>
    <subcellularLocation>
        <location evidence="1">Cytoplasm</location>
        <location evidence="1">Cytoskeleton</location>
        <location evidence="1">Microtubule organizing center</location>
        <location evidence="1">Centrosome</location>
        <location evidence="1">Centriole</location>
    </subcellularLocation>
    <subcellularLocation>
        <location evidence="2">Cytoplasmic vesicle</location>
        <location evidence="2">Clathrin-coated vesicle</location>
    </subcellularLocation>
    <subcellularLocation>
        <location evidence="30">Cytoplasmic vesicle</location>
        <location evidence="30">Phagosome membrane</location>
        <topology evidence="30">Peripheral membrane protein</topology>
    </subcellularLocation>
    <subcellularLocation>
        <location evidence="7">Membrane</location>
        <location evidence="7">Clathrin-coated pit</location>
    </subcellularLocation>
    <subcellularLocation>
        <location evidence="5">Midbody</location>
    </subcellularLocation>
    <subcellularLocation>
        <location evidence="29">Postsynaptic density</location>
    </subcellularLocation>
    <subcellularLocation>
        <location evidence="3">Recycling endosome</location>
    </subcellularLocation>
    <subcellularLocation>
        <location evidence="28">Synapse</location>
        <location evidence="28">Synaptosome</location>
    </subcellularLocation>
</comment>
<dbReference type="InterPro" id="IPR022812">
    <property type="entry name" value="Dynamin"/>
</dbReference>
<reference evidence="39" key="3">
    <citation type="submission" date="2025-09" db="UniProtKB">
        <authorList>
            <consortium name="Ensembl"/>
        </authorList>
    </citation>
    <scope>IDENTIFICATION</scope>
</reference>
<dbReference type="CDD" id="cd08771">
    <property type="entry name" value="DLP_1"/>
    <property type="match status" value="1"/>
</dbReference>
<dbReference type="InterPro" id="IPR011993">
    <property type="entry name" value="PH-like_dom_sf"/>
</dbReference>
<feature type="domain" description="GED" evidence="37">
    <location>
        <begin position="649"/>
        <end position="740"/>
    </location>
</feature>
<dbReference type="PRINTS" id="PR00195">
    <property type="entry name" value="DYNAMIN"/>
</dbReference>
<evidence type="ECO:0000256" key="23">
    <source>
        <dbReference type="ARBA" id="ARBA00023175"/>
    </source>
</evidence>
<evidence type="ECO:0000256" key="27">
    <source>
        <dbReference type="ARBA" id="ARBA00023329"/>
    </source>
</evidence>
<feature type="compositionally biased region" description="Low complexity" evidence="35">
    <location>
        <begin position="820"/>
        <end position="833"/>
    </location>
</feature>
<dbReference type="FunFam" id="1.20.120.1240:FF:000014">
    <property type="entry name" value="Dynamin 2b"/>
    <property type="match status" value="1"/>
</dbReference>
<organism evidence="39 40">
    <name type="scientific">Equus asinus</name>
    <name type="common">Donkey</name>
    <name type="synonym">Equus africanus asinus</name>
    <dbReference type="NCBI Taxonomy" id="9793"/>
    <lineage>
        <taxon>Eukaryota</taxon>
        <taxon>Metazoa</taxon>
        <taxon>Chordata</taxon>
        <taxon>Craniata</taxon>
        <taxon>Vertebrata</taxon>
        <taxon>Euteleostomi</taxon>
        <taxon>Mammalia</taxon>
        <taxon>Eutheria</taxon>
        <taxon>Laurasiatheria</taxon>
        <taxon>Perissodactyla</taxon>
        <taxon>Equidae</taxon>
        <taxon>Equus</taxon>
    </lineage>
</organism>
<dbReference type="InterPro" id="IPR001401">
    <property type="entry name" value="Dynamin_GTPase"/>
</dbReference>
<feature type="domain" description="PH" evidence="36">
    <location>
        <begin position="515"/>
        <end position="621"/>
    </location>
</feature>
<evidence type="ECO:0000256" key="28">
    <source>
        <dbReference type="ARBA" id="ARBA00034102"/>
    </source>
</evidence>
<keyword evidence="15" id="KW-0967">Endosome</keyword>
<evidence type="ECO:0000256" key="33">
    <source>
        <dbReference type="ARBA" id="ARBA00073712"/>
    </source>
</evidence>
<dbReference type="GO" id="GO:0098793">
    <property type="term" value="C:presynapse"/>
    <property type="evidence" value="ECO:0007669"/>
    <property type="project" value="GOC"/>
</dbReference>
<dbReference type="InterPro" id="IPR027417">
    <property type="entry name" value="P-loop_NTPase"/>
</dbReference>
<proteinExistence type="inferred from homology"/>
<gene>
    <name evidence="39" type="primary">DNM3</name>
</gene>
<keyword evidence="13" id="KW-0493">Microtubule</keyword>
<evidence type="ECO:0000256" key="21">
    <source>
        <dbReference type="ARBA" id="ARBA00023134"/>
    </source>
</evidence>
<feature type="domain" description="Dynamin-type G" evidence="38">
    <location>
        <begin position="28"/>
        <end position="294"/>
    </location>
</feature>
<evidence type="ECO:0000256" key="31">
    <source>
        <dbReference type="ARBA" id="ARBA00050873"/>
    </source>
</evidence>
<dbReference type="GO" id="GO:0006909">
    <property type="term" value="P:phagocytosis"/>
    <property type="evidence" value="ECO:0007669"/>
    <property type="project" value="UniProtKB-KW"/>
</dbReference>
<dbReference type="InterPro" id="IPR000375">
    <property type="entry name" value="Dynamin_stalk"/>
</dbReference>
<dbReference type="GO" id="GO:0030136">
    <property type="term" value="C:clathrin-coated vesicle"/>
    <property type="evidence" value="ECO:0007669"/>
    <property type="project" value="UniProtKB-SubCell"/>
</dbReference>
<dbReference type="PANTHER" id="PTHR11566:SF54">
    <property type="entry name" value="DYNAMIN-3"/>
    <property type="match status" value="1"/>
</dbReference>
<dbReference type="Proteomes" id="UP000694387">
    <property type="component" value="Chromosome 25"/>
</dbReference>
<dbReference type="Pfam" id="PF02212">
    <property type="entry name" value="GED"/>
    <property type="match status" value="1"/>
</dbReference>
<keyword evidence="40" id="KW-1185">Reference proteome</keyword>
<evidence type="ECO:0000256" key="5">
    <source>
        <dbReference type="ARBA" id="ARBA00004214"/>
    </source>
</evidence>
<keyword evidence="21 34" id="KW-0342">GTP-binding</keyword>
<evidence type="ECO:0000256" key="34">
    <source>
        <dbReference type="RuleBase" id="RU003932"/>
    </source>
</evidence>
<evidence type="ECO:0000256" key="15">
    <source>
        <dbReference type="ARBA" id="ARBA00022753"/>
    </source>
</evidence>
<evidence type="ECO:0000256" key="4">
    <source>
        <dbReference type="ARBA" id="ARBA00004188"/>
    </source>
</evidence>
<evidence type="ECO:0000256" key="2">
    <source>
        <dbReference type="ARBA" id="ARBA00004132"/>
    </source>
</evidence>
<dbReference type="PROSITE" id="PS51718">
    <property type="entry name" value="G_DYNAMIN_2"/>
    <property type="match status" value="1"/>
</dbReference>
<keyword evidence="16" id="KW-0378">Hydrolase</keyword>
<keyword evidence="10" id="KW-0597">Phosphoprotein</keyword>
<dbReference type="Gene3D" id="2.30.29.30">
    <property type="entry name" value="Pleckstrin-homology domain (PH domain)/Phosphotyrosine-binding domain (PTB)"/>
    <property type="match status" value="1"/>
</dbReference>